<dbReference type="Pfam" id="PF25547">
    <property type="entry name" value="WXG100_2"/>
    <property type="match status" value="1"/>
</dbReference>
<accession>A0A6G9YZA1</accession>
<evidence type="ECO:0000259" key="1">
    <source>
        <dbReference type="Pfam" id="PF13699"/>
    </source>
</evidence>
<sequence>MTVPTVPVIVCRGDEYHSAGEVFGQMSTDAVSTHSSLVGVLTAYAGMAGSDSVGQQWANSYNEAAQLAISTSSRLATACGKVRDLVVVGAHNHQVAEVSANLRDLPPPSAPQMLPEPCLPETVPSAAGNGIPEPFGWSIVKDAVGFAWPNGHQDQLNAAQTAWHTAATDFRTVAGQVPQAVDLLHNQQSPEIEIAVATCQNRQADLNALADACQTLGDACGNYAHHLDEAHHKILDELKEFAVETTAWEVGFAVLAPVTGSLSEWVGNTALAGRIAVKARRIATIIGELATKVAKIVADAVKPLAGRLKPLFEKVRDWVNAAKIKLTPTARREVVQADGRLFSRMGARTNREVLESGNHLPMTQETIEEYARRAGVDLQGVRVDVASAADDVRYFDMMQASASTAPEHIALAPAAFVDEETLMRNLVHERVHIDQYRDGRVGSGMTQLLEDEAYKADERFWDNYIAGKKGE</sequence>
<dbReference type="AlphaFoldDB" id="A0A6G9YZA1"/>
<organism evidence="3 4">
    <name type="scientific">Nocardia terpenica</name>
    <dbReference type="NCBI Taxonomy" id="455432"/>
    <lineage>
        <taxon>Bacteria</taxon>
        <taxon>Bacillati</taxon>
        <taxon>Actinomycetota</taxon>
        <taxon>Actinomycetes</taxon>
        <taxon>Mycobacteriales</taxon>
        <taxon>Nocardiaceae</taxon>
        <taxon>Nocardia</taxon>
    </lineage>
</organism>
<proteinExistence type="predicted"/>
<feature type="domain" description="eCIS core" evidence="1">
    <location>
        <begin position="361"/>
        <end position="439"/>
    </location>
</feature>
<reference evidence="3 4" key="1">
    <citation type="journal article" date="2019" name="ACS Chem. Biol.">
        <title>Identification and Mobilization of a Cryptic Antibiotic Biosynthesis Gene Locus from a Human-Pathogenic Nocardia Isolate.</title>
        <authorList>
            <person name="Herisse M."/>
            <person name="Ishida K."/>
            <person name="Porter J.L."/>
            <person name="Howden B."/>
            <person name="Hertweck C."/>
            <person name="Stinear T.P."/>
            <person name="Pidot S.J."/>
        </authorList>
    </citation>
    <scope>NUCLEOTIDE SEQUENCE [LARGE SCALE GENOMIC DNA]</scope>
    <source>
        <strain evidence="3 4">AUSMDU00012715</strain>
    </source>
</reference>
<dbReference type="Proteomes" id="UP000500953">
    <property type="component" value="Chromosome"/>
</dbReference>
<feature type="domain" description="Outer membrane channel protein CpnT-like N-terminal" evidence="2">
    <location>
        <begin position="131"/>
        <end position="259"/>
    </location>
</feature>
<protein>
    <submittedName>
        <fullName evidence="3">DUF4157 domain-containing protein</fullName>
    </submittedName>
</protein>
<evidence type="ECO:0000313" key="3">
    <source>
        <dbReference type="EMBL" id="QIS18544.1"/>
    </source>
</evidence>
<dbReference type="InterPro" id="IPR057746">
    <property type="entry name" value="CpnT-like_N"/>
</dbReference>
<name>A0A6G9YZA1_9NOCA</name>
<gene>
    <name evidence="3" type="ORF">F6W96_09825</name>
</gene>
<dbReference type="Pfam" id="PF13699">
    <property type="entry name" value="eCIS_core"/>
    <property type="match status" value="1"/>
</dbReference>
<evidence type="ECO:0000313" key="4">
    <source>
        <dbReference type="Proteomes" id="UP000500953"/>
    </source>
</evidence>
<evidence type="ECO:0000259" key="2">
    <source>
        <dbReference type="Pfam" id="PF25547"/>
    </source>
</evidence>
<dbReference type="EMBL" id="CP046173">
    <property type="protein sequence ID" value="QIS18544.1"/>
    <property type="molecule type" value="Genomic_DNA"/>
</dbReference>
<dbReference type="InterPro" id="IPR025295">
    <property type="entry name" value="eCIS_core_dom"/>
</dbReference>